<sequence>MDFRLNDIDLVADFEKNSAEVDVNEIKFKAYTLYEILAKSEDGEEFKFVSYCTKDVCLDLVGDYEQSVKASITSQLGG</sequence>
<proteinExistence type="predicted"/>
<evidence type="ECO:0000313" key="2">
    <source>
        <dbReference type="Proteomes" id="UP000197068"/>
    </source>
</evidence>
<reference evidence="1 2" key="1">
    <citation type="submission" date="2017-06" db="EMBL/GenBank/DDBJ databases">
        <title>Whole Genome Sequences of Colwellia marinimaniae MTCD1.</title>
        <authorList>
            <person name="Kusumoto H."/>
            <person name="Inoue M."/>
            <person name="Tanikawa K."/>
            <person name="Maeji H."/>
            <person name="Cameron J.H."/>
            <person name="Bartlett D.H."/>
        </authorList>
    </citation>
    <scope>NUCLEOTIDE SEQUENCE [LARGE SCALE GENOMIC DNA]</scope>
    <source>
        <strain evidence="1 2">MTCD1</strain>
    </source>
</reference>
<organism evidence="1 2">
    <name type="scientific">Colwellia marinimaniae</name>
    <dbReference type="NCBI Taxonomy" id="1513592"/>
    <lineage>
        <taxon>Bacteria</taxon>
        <taxon>Pseudomonadati</taxon>
        <taxon>Pseudomonadota</taxon>
        <taxon>Gammaproteobacteria</taxon>
        <taxon>Alteromonadales</taxon>
        <taxon>Colwelliaceae</taxon>
        <taxon>Colwellia</taxon>
    </lineage>
</organism>
<accession>A0ABQ0N076</accession>
<keyword evidence="2" id="KW-1185">Reference proteome</keyword>
<dbReference type="Proteomes" id="UP000197068">
    <property type="component" value="Unassembled WGS sequence"/>
</dbReference>
<name>A0ABQ0N076_9GAMM</name>
<gene>
    <name evidence="1" type="ORF">MTCD1_03663</name>
</gene>
<comment type="caution">
    <text evidence="1">The sequence shown here is derived from an EMBL/GenBank/DDBJ whole genome shotgun (WGS) entry which is preliminary data.</text>
</comment>
<protein>
    <submittedName>
        <fullName evidence="1">Uncharacterized protein</fullName>
    </submittedName>
</protein>
<dbReference type="EMBL" id="BDQM01000074">
    <property type="protein sequence ID" value="GAW98005.1"/>
    <property type="molecule type" value="Genomic_DNA"/>
</dbReference>
<dbReference type="RefSeq" id="WP_057180816.1">
    <property type="nucleotide sequence ID" value="NZ_BDQM01000074.1"/>
</dbReference>
<evidence type="ECO:0000313" key="1">
    <source>
        <dbReference type="EMBL" id="GAW98005.1"/>
    </source>
</evidence>